<protein>
    <submittedName>
        <fullName evidence="2">Uncharacterized protein</fullName>
    </submittedName>
</protein>
<organism evidence="2 3">
    <name type="scientific">Arctia plantaginis</name>
    <name type="common">Wood tiger moth</name>
    <name type="synonym">Phalaena plantaginis</name>
    <dbReference type="NCBI Taxonomy" id="874455"/>
    <lineage>
        <taxon>Eukaryota</taxon>
        <taxon>Metazoa</taxon>
        <taxon>Ecdysozoa</taxon>
        <taxon>Arthropoda</taxon>
        <taxon>Hexapoda</taxon>
        <taxon>Insecta</taxon>
        <taxon>Pterygota</taxon>
        <taxon>Neoptera</taxon>
        <taxon>Endopterygota</taxon>
        <taxon>Lepidoptera</taxon>
        <taxon>Glossata</taxon>
        <taxon>Ditrysia</taxon>
        <taxon>Noctuoidea</taxon>
        <taxon>Erebidae</taxon>
        <taxon>Arctiinae</taxon>
        <taxon>Arctia</taxon>
    </lineage>
</organism>
<evidence type="ECO:0000313" key="2">
    <source>
        <dbReference type="EMBL" id="CAB3227388.1"/>
    </source>
</evidence>
<evidence type="ECO:0000313" key="3">
    <source>
        <dbReference type="Proteomes" id="UP000494256"/>
    </source>
</evidence>
<dbReference type="EMBL" id="CADEBD010000276">
    <property type="protein sequence ID" value="CAB3227388.1"/>
    <property type="molecule type" value="Genomic_DNA"/>
</dbReference>
<proteinExistence type="predicted"/>
<dbReference type="AlphaFoldDB" id="A0A8S0Z5L2"/>
<sequence>MHTPESSPPRLNSPAPSDQDQVIPIAWRRIHGRPYRVSREPNSSCVVTFCDASPTVHRAAPQQRRLADGVTCGQ</sequence>
<name>A0A8S0Z5L2_ARCPL</name>
<dbReference type="OrthoDB" id="7475826at2759"/>
<gene>
    <name evidence="2" type="ORF">APLA_LOCUS3009</name>
</gene>
<comment type="caution">
    <text evidence="2">The sequence shown here is derived from an EMBL/GenBank/DDBJ whole genome shotgun (WGS) entry which is preliminary data.</text>
</comment>
<evidence type="ECO:0000256" key="1">
    <source>
        <dbReference type="SAM" id="MobiDB-lite"/>
    </source>
</evidence>
<dbReference type="Proteomes" id="UP000494256">
    <property type="component" value="Unassembled WGS sequence"/>
</dbReference>
<reference evidence="2 3" key="1">
    <citation type="submission" date="2020-04" db="EMBL/GenBank/DDBJ databases">
        <authorList>
            <person name="Wallbank WR R."/>
            <person name="Pardo Diaz C."/>
            <person name="Kozak K."/>
            <person name="Martin S."/>
            <person name="Jiggins C."/>
            <person name="Moest M."/>
            <person name="Warren A I."/>
            <person name="Byers J.R.P. K."/>
            <person name="Montejo-Kovacevich G."/>
            <person name="Yen C E."/>
        </authorList>
    </citation>
    <scope>NUCLEOTIDE SEQUENCE [LARGE SCALE GENOMIC DNA]</scope>
</reference>
<accession>A0A8S0Z5L2</accession>
<feature type="region of interest" description="Disordered" evidence="1">
    <location>
        <begin position="1"/>
        <end position="21"/>
    </location>
</feature>